<evidence type="ECO:0000256" key="4">
    <source>
        <dbReference type="ARBA" id="ARBA00022777"/>
    </source>
</evidence>
<dbReference type="NCBIfam" id="NF004398">
    <property type="entry name" value="PRK05756.1"/>
    <property type="match status" value="1"/>
</dbReference>
<dbReference type="Proteomes" id="UP000197065">
    <property type="component" value="Unassembled WGS sequence"/>
</dbReference>
<evidence type="ECO:0000256" key="2">
    <source>
        <dbReference type="ARBA" id="ARBA00022679"/>
    </source>
</evidence>
<proteinExistence type="predicted"/>
<keyword evidence="4 7" id="KW-0418">Kinase</keyword>
<dbReference type="PANTHER" id="PTHR10534:SF2">
    <property type="entry name" value="PYRIDOXAL KINASE"/>
    <property type="match status" value="1"/>
</dbReference>
<dbReference type="RefSeq" id="WP_088560223.1">
    <property type="nucleotide sequence ID" value="NZ_FYEH01000002.1"/>
</dbReference>
<keyword evidence="2" id="KW-0808">Transferase</keyword>
<keyword evidence="5" id="KW-0067">ATP-binding</keyword>
<dbReference type="GO" id="GO:0005524">
    <property type="term" value="F:ATP binding"/>
    <property type="evidence" value="ECO:0007669"/>
    <property type="project" value="UniProtKB-KW"/>
</dbReference>
<name>A0A212QNA7_9PROT</name>
<evidence type="ECO:0000256" key="3">
    <source>
        <dbReference type="ARBA" id="ARBA00022741"/>
    </source>
</evidence>
<accession>A0A212QNA7</accession>
<protein>
    <recommendedName>
        <fullName evidence="1">pyridoxal kinase</fullName>
        <ecNumber evidence="1">2.7.1.35</ecNumber>
    </recommendedName>
</protein>
<organism evidence="7 8">
    <name type="scientific">Arboricoccus pini</name>
    <dbReference type="NCBI Taxonomy" id="1963835"/>
    <lineage>
        <taxon>Bacteria</taxon>
        <taxon>Pseudomonadati</taxon>
        <taxon>Pseudomonadota</taxon>
        <taxon>Alphaproteobacteria</taxon>
        <taxon>Geminicoccales</taxon>
        <taxon>Geminicoccaceae</taxon>
        <taxon>Arboricoccus</taxon>
    </lineage>
</organism>
<dbReference type="GO" id="GO:0009443">
    <property type="term" value="P:pyridoxal 5'-phosphate salvage"/>
    <property type="evidence" value="ECO:0007669"/>
    <property type="project" value="InterPro"/>
</dbReference>
<evidence type="ECO:0000313" key="7">
    <source>
        <dbReference type="EMBL" id="SNB60845.1"/>
    </source>
</evidence>
<sequence>MEGILSIQSSVAYGHAGNSAAVFPLQRLGFEVWPVMTVLFSNHTGYGSWGGRSVDIEWVREVIQGIEERGAFATCRAVLSGYLGAPESGQVVLDAVERVRRASIDSIYTCDPVMGDQGRGFFVRAGIPEFFRDRAVPAAHIVTPNQFELAYLAGRSISNLAEAVEAASLIRKSGPEIVVVTSLELPGERDTLGILAHTAEASWLVQTPRLPLDMHGTGDAFTALYLASYLKQRDARSSLEHASSAMYGLVAATHRADSHELLLIEAQDQLVSPGRIFAATQVV</sequence>
<dbReference type="SUPFAM" id="SSF53613">
    <property type="entry name" value="Ribokinase-like"/>
    <property type="match status" value="1"/>
</dbReference>
<evidence type="ECO:0000313" key="8">
    <source>
        <dbReference type="Proteomes" id="UP000197065"/>
    </source>
</evidence>
<dbReference type="Pfam" id="PF08543">
    <property type="entry name" value="Phos_pyr_kin"/>
    <property type="match status" value="1"/>
</dbReference>
<dbReference type="CDD" id="cd01173">
    <property type="entry name" value="pyridoxal_pyridoxamine_kinase"/>
    <property type="match status" value="1"/>
</dbReference>
<keyword evidence="8" id="KW-1185">Reference proteome</keyword>
<evidence type="ECO:0000256" key="1">
    <source>
        <dbReference type="ARBA" id="ARBA00012104"/>
    </source>
</evidence>
<gene>
    <name evidence="7" type="ORF">SAMN07250955_10273</name>
</gene>
<reference evidence="7 8" key="1">
    <citation type="submission" date="2017-06" db="EMBL/GenBank/DDBJ databases">
        <authorList>
            <person name="Kim H.J."/>
            <person name="Triplett B.A."/>
        </authorList>
    </citation>
    <scope>NUCLEOTIDE SEQUENCE [LARGE SCALE GENOMIC DNA]</scope>
    <source>
        <strain evidence="7 8">B29T1</strain>
    </source>
</reference>
<dbReference type="NCBIfam" id="TIGR00687">
    <property type="entry name" value="pyridox_kin"/>
    <property type="match status" value="1"/>
</dbReference>
<dbReference type="PANTHER" id="PTHR10534">
    <property type="entry name" value="PYRIDOXAL KINASE"/>
    <property type="match status" value="1"/>
</dbReference>
<dbReference type="Gene3D" id="3.40.1190.20">
    <property type="match status" value="1"/>
</dbReference>
<dbReference type="OrthoDB" id="9800808at2"/>
<evidence type="ECO:0000259" key="6">
    <source>
        <dbReference type="Pfam" id="PF08543"/>
    </source>
</evidence>
<keyword evidence="3" id="KW-0547">Nucleotide-binding</keyword>
<dbReference type="InterPro" id="IPR004625">
    <property type="entry name" value="PyrdxlKinase"/>
</dbReference>
<dbReference type="GO" id="GO:0005829">
    <property type="term" value="C:cytosol"/>
    <property type="evidence" value="ECO:0007669"/>
    <property type="project" value="TreeGrafter"/>
</dbReference>
<dbReference type="AlphaFoldDB" id="A0A212QNA7"/>
<dbReference type="GO" id="GO:0008478">
    <property type="term" value="F:pyridoxal kinase activity"/>
    <property type="evidence" value="ECO:0007669"/>
    <property type="project" value="UniProtKB-EC"/>
</dbReference>
<dbReference type="InterPro" id="IPR029056">
    <property type="entry name" value="Ribokinase-like"/>
</dbReference>
<dbReference type="EC" id="2.7.1.35" evidence="1"/>
<evidence type="ECO:0000256" key="5">
    <source>
        <dbReference type="ARBA" id="ARBA00022840"/>
    </source>
</evidence>
<dbReference type="InterPro" id="IPR013749">
    <property type="entry name" value="PM/HMP-P_kinase-1"/>
</dbReference>
<dbReference type="EMBL" id="FYEH01000002">
    <property type="protein sequence ID" value="SNB60845.1"/>
    <property type="molecule type" value="Genomic_DNA"/>
</dbReference>
<feature type="domain" description="Pyridoxamine kinase/Phosphomethylpyrimidine kinase" evidence="6">
    <location>
        <begin position="16"/>
        <end position="251"/>
    </location>
</feature>